<keyword evidence="3" id="KW-1185">Reference proteome</keyword>
<evidence type="ECO:0000313" key="2">
    <source>
        <dbReference type="EMBL" id="CAC5415738.1"/>
    </source>
</evidence>
<feature type="compositionally biased region" description="Basic and acidic residues" evidence="1">
    <location>
        <begin position="179"/>
        <end position="189"/>
    </location>
</feature>
<evidence type="ECO:0000313" key="3">
    <source>
        <dbReference type="Proteomes" id="UP000507470"/>
    </source>
</evidence>
<proteinExistence type="predicted"/>
<feature type="compositionally biased region" description="Basic and acidic residues" evidence="1">
    <location>
        <begin position="112"/>
        <end position="122"/>
    </location>
</feature>
<feature type="region of interest" description="Disordered" evidence="1">
    <location>
        <begin position="86"/>
        <end position="189"/>
    </location>
</feature>
<reference evidence="2 3" key="1">
    <citation type="submission" date="2020-06" db="EMBL/GenBank/DDBJ databases">
        <authorList>
            <person name="Li R."/>
            <person name="Bekaert M."/>
        </authorList>
    </citation>
    <scope>NUCLEOTIDE SEQUENCE [LARGE SCALE GENOMIC DNA]</scope>
    <source>
        <strain evidence="3">wild</strain>
    </source>
</reference>
<dbReference type="Proteomes" id="UP000507470">
    <property type="component" value="Unassembled WGS sequence"/>
</dbReference>
<feature type="compositionally biased region" description="Basic and acidic residues" evidence="1">
    <location>
        <begin position="781"/>
        <end position="793"/>
    </location>
</feature>
<feature type="compositionally biased region" description="Basic and acidic residues" evidence="1">
    <location>
        <begin position="88"/>
        <end position="103"/>
    </location>
</feature>
<feature type="compositionally biased region" description="Basic and acidic residues" evidence="1">
    <location>
        <begin position="143"/>
        <end position="157"/>
    </location>
</feature>
<dbReference type="EMBL" id="CACVKT020008493">
    <property type="protein sequence ID" value="CAC5415738.1"/>
    <property type="molecule type" value="Genomic_DNA"/>
</dbReference>
<accession>A0A6J8E6L4</accession>
<feature type="region of interest" description="Disordered" evidence="1">
    <location>
        <begin position="258"/>
        <end position="297"/>
    </location>
</feature>
<organism evidence="2 3">
    <name type="scientific">Mytilus coruscus</name>
    <name type="common">Sea mussel</name>
    <dbReference type="NCBI Taxonomy" id="42192"/>
    <lineage>
        <taxon>Eukaryota</taxon>
        <taxon>Metazoa</taxon>
        <taxon>Spiralia</taxon>
        <taxon>Lophotrochozoa</taxon>
        <taxon>Mollusca</taxon>
        <taxon>Bivalvia</taxon>
        <taxon>Autobranchia</taxon>
        <taxon>Pteriomorphia</taxon>
        <taxon>Mytilida</taxon>
        <taxon>Mytiloidea</taxon>
        <taxon>Mytilidae</taxon>
        <taxon>Mytilinae</taxon>
        <taxon>Mytilus</taxon>
    </lineage>
</organism>
<dbReference type="OrthoDB" id="6149959at2759"/>
<sequence length="811" mass="90929">MRITDAALEAMDFSTSLPSNRGTDKFCKEEIGHQEKVQRIDSLIQARGRGKTTHEYPIQAGEIPRARAARSPSPSQHLNFQDCGELNRGFREDSGAHQDKWDKPMMQYGNTRDYRYEGETHRSRYNNAGDTGRERGGFANRYTDNEGPRFRDAHMESEAPAARHASSMGYPGVGIPRRRTGDQRSSRRDAYDHQENMGGHITRDFKIDQGGPLGLDHQSYKRVSSMMGKLIGRLSMPNFPDNVRSVVGLQGSAKTNCAGPLMESPAGWGRKPRGLGRQSPIPCHKSLPSPARGSYVPTSHHEIVPGGLRQGGRMLASNAKPKSIEEAVDKIRWHQHNHQAIYGRNARKEVKSSHVTITVTEDRRQSDTDVKYCHSNKSPVTITKTEDSRQSDTEVKVCHPNKSHVTITITEDSRQSDTEVKVCHPNKSHVTITIKEDSRQSDTVVKVSHPNQSHVTITVTEDSKQSDTEVKVCHSNKSHVTRTLTEDRRQSDTEVKVCHPNKSHVTITITEDSRQSDTEVKVCHPNQSHNPTQREQCSVIAYINCDGKIQFFFKTGTNELVWVRWFGYLDQDADSQCYFGTPSDNLENPVIRVSHSSNRNKVTRLQEENDIFNKELQSIKGTVLSTTIGDTPEKERIVLKSTPNGNCIFNTISIILYGDETIAMILKLAAVVNMVDELIGCKENTTKDSSGAVINAMQEECLRVGEKELAKDKPVNRNVYEVAGGGNRMEMINNVGESSREDVASRGNRGYGYGAHHRSYPPEQNRGYRSRPYNRQFGRGGRTDFARIRDRPETSNPNVEPIGDSGMKPLK</sequence>
<protein>
    <submittedName>
        <fullName evidence="2">Uncharacterized protein</fullName>
    </submittedName>
</protein>
<name>A0A6J8E6L4_MYTCO</name>
<evidence type="ECO:0000256" key="1">
    <source>
        <dbReference type="SAM" id="MobiDB-lite"/>
    </source>
</evidence>
<dbReference type="AlphaFoldDB" id="A0A6J8E6L4"/>
<gene>
    <name evidence="2" type="ORF">MCOR_48416</name>
</gene>
<feature type="region of interest" description="Disordered" evidence="1">
    <location>
        <begin position="737"/>
        <end position="811"/>
    </location>
</feature>